<dbReference type="VEuPathDB" id="MicrosporidiaDB:A0H76_110"/>
<dbReference type="Proteomes" id="UP000192501">
    <property type="component" value="Unassembled WGS sequence"/>
</dbReference>
<evidence type="ECO:0000313" key="2">
    <source>
        <dbReference type="Proteomes" id="UP000192501"/>
    </source>
</evidence>
<organism evidence="1 2">
    <name type="scientific">Hepatospora eriocheir</name>
    <dbReference type="NCBI Taxonomy" id="1081669"/>
    <lineage>
        <taxon>Eukaryota</taxon>
        <taxon>Fungi</taxon>
        <taxon>Fungi incertae sedis</taxon>
        <taxon>Microsporidia</taxon>
        <taxon>Hepatosporidae</taxon>
        <taxon>Hepatospora</taxon>
    </lineage>
</organism>
<gene>
    <name evidence="1" type="ORF">A0H76_110</name>
</gene>
<proteinExistence type="predicted"/>
<dbReference type="VEuPathDB" id="MicrosporidiaDB:HERIO_1054"/>
<evidence type="ECO:0000313" key="1">
    <source>
        <dbReference type="EMBL" id="ORD98213.1"/>
    </source>
</evidence>
<reference evidence="1 2" key="1">
    <citation type="journal article" date="2017" name="Environ. Microbiol.">
        <title>Decay of the glycolytic pathway and adaptation to intranuclear parasitism within Enterocytozoonidae microsporidia.</title>
        <authorList>
            <person name="Wiredu Boakye D."/>
            <person name="Jaroenlak P."/>
            <person name="Prachumwat A."/>
            <person name="Williams T.A."/>
            <person name="Bateman K.S."/>
            <person name="Itsathitphaisarn O."/>
            <person name="Sritunyalucksana K."/>
            <person name="Paszkiewicz K.H."/>
            <person name="Moore K.A."/>
            <person name="Stentiford G.D."/>
            <person name="Williams B.A."/>
        </authorList>
    </citation>
    <scope>NUCLEOTIDE SEQUENCE [LARGE SCALE GENOMIC DNA]</scope>
    <source>
        <strain evidence="2">canceri</strain>
    </source>
</reference>
<sequence length="139" mass="16520">MFISDLCFCLNGKKKETKAFLIGKNQYKKVFLKDFFDIEVNNFDDFQTIPADINGNKITLLMHSDTVTDENLRNIQLEHCSHLIFLTDEDVEQFYKKPTILFLMRGVSHQRNREHYTVINYENNLDDIKTTFKEIIFNK</sequence>
<protein>
    <submittedName>
        <fullName evidence="1">Uncharacterized protein</fullName>
    </submittedName>
</protein>
<dbReference type="EMBL" id="LTAI01000911">
    <property type="protein sequence ID" value="ORD98213.1"/>
    <property type="molecule type" value="Genomic_DNA"/>
</dbReference>
<dbReference type="AlphaFoldDB" id="A0A1X0QER3"/>
<name>A0A1X0QER3_9MICR</name>
<accession>A0A1X0QER3</accession>
<comment type="caution">
    <text evidence="1">The sequence shown here is derived from an EMBL/GenBank/DDBJ whole genome shotgun (WGS) entry which is preliminary data.</text>
</comment>